<evidence type="ECO:0000256" key="1">
    <source>
        <dbReference type="ARBA" id="ARBA00005254"/>
    </source>
</evidence>
<dbReference type="OrthoDB" id="9807606at2"/>
<evidence type="ECO:0000313" key="4">
    <source>
        <dbReference type="Proteomes" id="UP000297564"/>
    </source>
</evidence>
<comment type="caution">
    <text evidence="3">The sequence shown here is derived from an EMBL/GenBank/DDBJ whole genome shotgun (WGS) entry which is preliminary data.</text>
</comment>
<dbReference type="PANTHER" id="PTHR11941:SF54">
    <property type="entry name" value="ENOYL-COA HYDRATASE, MITOCHONDRIAL"/>
    <property type="match status" value="1"/>
</dbReference>
<sequence>MTNYTDIAVTRGAQWIEIEIRRPEKFNALREQTAAEIMDAMAEAESDDGIVGVLLAGNEKAFCSGIDTVEFQVPEGKYFDFYRKRKRSKRFARLFRDLPQYTKPVICAVEGVALGGGLELALVADIVVAGSKARFGFPETGIGIMPGAGGTQTLPRLVGKALAKELIWTGRRLDAQEALGMRMVNHVVEAGQALDKAREIATAIGRNAPLAVMQSKAVIERGFDLPLADAMAMESDAVFMLYFSEDRREGLEAFREKRPARFKGA</sequence>
<evidence type="ECO:0000256" key="2">
    <source>
        <dbReference type="ARBA" id="ARBA00023239"/>
    </source>
</evidence>
<gene>
    <name evidence="3" type="ORF">EZ242_11840</name>
</gene>
<dbReference type="RefSeq" id="WP_135285362.1">
    <property type="nucleotide sequence ID" value="NZ_SMLL01000004.1"/>
</dbReference>
<organism evidence="3 4">
    <name type="scientific">Ramlibacter rhizophilus</name>
    <dbReference type="NCBI Taxonomy" id="1781167"/>
    <lineage>
        <taxon>Bacteria</taxon>
        <taxon>Pseudomonadati</taxon>
        <taxon>Pseudomonadota</taxon>
        <taxon>Betaproteobacteria</taxon>
        <taxon>Burkholderiales</taxon>
        <taxon>Comamonadaceae</taxon>
        <taxon>Ramlibacter</taxon>
    </lineage>
</organism>
<proteinExistence type="inferred from homology"/>
<protein>
    <submittedName>
        <fullName evidence="3">Enoyl-CoA hydratase/isomerase family protein</fullName>
    </submittedName>
</protein>
<dbReference type="Proteomes" id="UP000297564">
    <property type="component" value="Unassembled WGS sequence"/>
</dbReference>
<keyword evidence="3" id="KW-0413">Isomerase</keyword>
<dbReference type="InterPro" id="IPR029045">
    <property type="entry name" value="ClpP/crotonase-like_dom_sf"/>
</dbReference>
<name>A0A4Z0BN21_9BURK</name>
<dbReference type="Gene3D" id="3.90.226.10">
    <property type="entry name" value="2-enoyl-CoA Hydratase, Chain A, domain 1"/>
    <property type="match status" value="1"/>
</dbReference>
<comment type="similarity">
    <text evidence="1">Belongs to the enoyl-CoA hydratase/isomerase family.</text>
</comment>
<keyword evidence="4" id="KW-1185">Reference proteome</keyword>
<dbReference type="InterPro" id="IPR014748">
    <property type="entry name" value="Enoyl-CoA_hydra_C"/>
</dbReference>
<dbReference type="GO" id="GO:0006635">
    <property type="term" value="P:fatty acid beta-oxidation"/>
    <property type="evidence" value="ECO:0007669"/>
    <property type="project" value="TreeGrafter"/>
</dbReference>
<dbReference type="FunFam" id="3.90.226.10:FF:000009">
    <property type="entry name" value="Carnitinyl-CoA dehydratase"/>
    <property type="match status" value="1"/>
</dbReference>
<dbReference type="GO" id="GO:0016853">
    <property type="term" value="F:isomerase activity"/>
    <property type="evidence" value="ECO:0007669"/>
    <property type="project" value="UniProtKB-KW"/>
</dbReference>
<evidence type="ECO:0000313" key="3">
    <source>
        <dbReference type="EMBL" id="TFY99819.1"/>
    </source>
</evidence>
<reference evidence="3 4" key="1">
    <citation type="submission" date="2019-03" db="EMBL/GenBank/DDBJ databases">
        <title>Ramlibacter rhizophilus CCTCC AB2015357, whole genome shotgun sequence.</title>
        <authorList>
            <person name="Zhang X."/>
            <person name="Feng G."/>
            <person name="Zhu H."/>
        </authorList>
    </citation>
    <scope>NUCLEOTIDE SEQUENCE [LARGE SCALE GENOMIC DNA]</scope>
    <source>
        <strain evidence="3 4">CCTCC AB2015357</strain>
    </source>
</reference>
<dbReference type="Gene3D" id="1.10.12.10">
    <property type="entry name" value="Lyase 2-enoyl-coa Hydratase, Chain A, domain 2"/>
    <property type="match status" value="1"/>
</dbReference>
<dbReference type="GO" id="GO:0016836">
    <property type="term" value="F:hydro-lyase activity"/>
    <property type="evidence" value="ECO:0007669"/>
    <property type="project" value="UniProtKB-ARBA"/>
</dbReference>
<dbReference type="SUPFAM" id="SSF52096">
    <property type="entry name" value="ClpP/crotonase"/>
    <property type="match status" value="1"/>
</dbReference>
<dbReference type="FunFam" id="1.10.12.10:FF:000001">
    <property type="entry name" value="Probable enoyl-CoA hydratase, mitochondrial"/>
    <property type="match status" value="1"/>
</dbReference>
<keyword evidence="2" id="KW-0456">Lyase</keyword>
<accession>A0A4Z0BN21</accession>
<dbReference type="InterPro" id="IPR001753">
    <property type="entry name" value="Enoyl-CoA_hydra/iso"/>
</dbReference>
<dbReference type="EMBL" id="SMLL01000004">
    <property type="protein sequence ID" value="TFY99819.1"/>
    <property type="molecule type" value="Genomic_DNA"/>
</dbReference>
<dbReference type="CDD" id="cd06558">
    <property type="entry name" value="crotonase-like"/>
    <property type="match status" value="1"/>
</dbReference>
<dbReference type="AlphaFoldDB" id="A0A4Z0BN21"/>
<dbReference type="Pfam" id="PF00378">
    <property type="entry name" value="ECH_1"/>
    <property type="match status" value="1"/>
</dbReference>
<dbReference type="PANTHER" id="PTHR11941">
    <property type="entry name" value="ENOYL-COA HYDRATASE-RELATED"/>
    <property type="match status" value="1"/>
</dbReference>